<evidence type="ECO:0000313" key="2">
    <source>
        <dbReference type="Proteomes" id="UP001163321"/>
    </source>
</evidence>
<name>A0ACC0VZ39_9STRA</name>
<dbReference type="Proteomes" id="UP001163321">
    <property type="component" value="Chromosome 6"/>
</dbReference>
<sequence length="342" mass="37290">MPVLLVVETEVEKTEETAVKQTEQELTEQVFEVLKFSGYLLENATNKAVYPSTEPVMALLAANNERVVTEAIKVVAMLALPPQVHRYAADPTSFVEPVPSKNSLLRRRLLAVAKGRGTLKNSLELVDSLNAETFETFKEVEFQFYDSDPEGYSASYRVVSTTIPPYEEVVRSATSPGDAAYVAAIASERLITDDAWDVMNYVEQHPELIRGIVELLRVESIERVPGRAGTRHSNVLQVLGVVQGTPHGVFPSLVRYCMADLGDGSTLDSVTKATISASPPPLVSEAVDNDMDMILAVAFVQATTDLLTPQEAEVVSAPPFRSISGGSSQETRLCWMESVVGL</sequence>
<keyword evidence="2" id="KW-1185">Reference proteome</keyword>
<organism evidence="1 2">
    <name type="scientific">Peronosclerospora sorghi</name>
    <dbReference type="NCBI Taxonomy" id="230839"/>
    <lineage>
        <taxon>Eukaryota</taxon>
        <taxon>Sar</taxon>
        <taxon>Stramenopiles</taxon>
        <taxon>Oomycota</taxon>
        <taxon>Peronosporomycetes</taxon>
        <taxon>Peronosporales</taxon>
        <taxon>Peronosporaceae</taxon>
        <taxon>Peronosclerospora</taxon>
    </lineage>
</organism>
<proteinExistence type="predicted"/>
<comment type="caution">
    <text evidence="1">The sequence shown here is derived from an EMBL/GenBank/DDBJ whole genome shotgun (WGS) entry which is preliminary data.</text>
</comment>
<gene>
    <name evidence="1" type="ORF">PsorP6_010096</name>
</gene>
<evidence type="ECO:0000313" key="1">
    <source>
        <dbReference type="EMBL" id="KAI9910998.1"/>
    </source>
</evidence>
<accession>A0ACC0VZ39</accession>
<reference evidence="1 2" key="1">
    <citation type="journal article" date="2022" name="bioRxiv">
        <title>The genome of the oomycete Peronosclerospora sorghi, a cosmopolitan pathogen of maize and sorghum, is inflated with dispersed pseudogenes.</title>
        <authorList>
            <person name="Fletcher K."/>
            <person name="Martin F."/>
            <person name="Isakeit T."/>
            <person name="Cavanaugh K."/>
            <person name="Magill C."/>
            <person name="Michelmore R."/>
        </authorList>
    </citation>
    <scope>NUCLEOTIDE SEQUENCE [LARGE SCALE GENOMIC DNA]</scope>
    <source>
        <strain evidence="1">P6</strain>
    </source>
</reference>
<protein>
    <submittedName>
        <fullName evidence="1">Uncharacterized protein</fullName>
    </submittedName>
</protein>
<dbReference type="EMBL" id="CM047585">
    <property type="protein sequence ID" value="KAI9910998.1"/>
    <property type="molecule type" value="Genomic_DNA"/>
</dbReference>